<comment type="catalytic activity">
    <reaction evidence="4">
        <text>L-alanine = D-alanine</text>
        <dbReference type="Rhea" id="RHEA:20249"/>
        <dbReference type="ChEBI" id="CHEBI:57416"/>
        <dbReference type="ChEBI" id="CHEBI:57972"/>
        <dbReference type="EC" id="5.1.1.1"/>
    </reaction>
</comment>
<feature type="active site" description="Proton acceptor; specific for L-alanine" evidence="4">
    <location>
        <position position="263"/>
    </location>
</feature>
<feature type="binding site" evidence="4 6">
    <location>
        <position position="134"/>
    </location>
    <ligand>
        <name>substrate</name>
    </ligand>
</feature>
<dbReference type="STRING" id="584708.Apau_1589"/>
<dbReference type="FunFam" id="3.20.20.10:FF:000002">
    <property type="entry name" value="Alanine racemase"/>
    <property type="match status" value="1"/>
</dbReference>
<gene>
    <name evidence="8" type="ORF">Apau_1589</name>
</gene>
<dbReference type="AlphaFoldDB" id="E3CUJ2"/>
<dbReference type="SUPFAM" id="SSF50621">
    <property type="entry name" value="Alanine racemase C-terminal domain-like"/>
    <property type="match status" value="1"/>
</dbReference>
<feature type="domain" description="Alanine racemase C-terminal" evidence="7">
    <location>
        <begin position="242"/>
        <end position="370"/>
    </location>
</feature>
<evidence type="ECO:0000256" key="6">
    <source>
        <dbReference type="PIRSR" id="PIRSR600821-52"/>
    </source>
</evidence>
<dbReference type="PaxDb" id="584708-Apau_1589"/>
<evidence type="ECO:0000256" key="2">
    <source>
        <dbReference type="ARBA" id="ARBA00022898"/>
    </source>
</evidence>
<dbReference type="CDD" id="cd00430">
    <property type="entry name" value="PLPDE_III_AR"/>
    <property type="match status" value="1"/>
</dbReference>
<dbReference type="eggNOG" id="COG0787">
    <property type="taxonomic scope" value="Bacteria"/>
</dbReference>
<dbReference type="EMBL" id="CM001022">
    <property type="protein sequence ID" value="EFQ24008.1"/>
    <property type="molecule type" value="Genomic_DNA"/>
</dbReference>
<keyword evidence="9" id="KW-1185">Reference proteome</keyword>
<dbReference type="InterPro" id="IPR011079">
    <property type="entry name" value="Ala_racemase_C"/>
</dbReference>
<dbReference type="Gene3D" id="3.20.20.10">
    <property type="entry name" value="Alanine racemase"/>
    <property type="match status" value="1"/>
</dbReference>
<evidence type="ECO:0000256" key="3">
    <source>
        <dbReference type="ARBA" id="ARBA00023235"/>
    </source>
</evidence>
<name>E3CUJ2_9BACT</name>
<dbReference type="HOGENOM" id="CLU_028393_2_2_0"/>
<evidence type="ECO:0000259" key="7">
    <source>
        <dbReference type="SMART" id="SM01005"/>
    </source>
</evidence>
<dbReference type="GO" id="GO:0009252">
    <property type="term" value="P:peptidoglycan biosynthetic process"/>
    <property type="evidence" value="ECO:0007669"/>
    <property type="project" value="TreeGrafter"/>
</dbReference>
<evidence type="ECO:0000313" key="9">
    <source>
        <dbReference type="Proteomes" id="UP000005096"/>
    </source>
</evidence>
<dbReference type="GO" id="GO:0005829">
    <property type="term" value="C:cytosol"/>
    <property type="evidence" value="ECO:0007669"/>
    <property type="project" value="TreeGrafter"/>
</dbReference>
<dbReference type="GO" id="GO:0030632">
    <property type="term" value="P:D-alanine biosynthetic process"/>
    <property type="evidence" value="ECO:0007669"/>
    <property type="project" value="UniProtKB-UniRule"/>
</dbReference>
<feature type="active site" description="Proton acceptor; specific for D-alanine" evidence="4">
    <location>
        <position position="36"/>
    </location>
</feature>
<dbReference type="InterPro" id="IPR029066">
    <property type="entry name" value="PLP-binding_barrel"/>
</dbReference>
<protein>
    <recommendedName>
        <fullName evidence="4">Alanine racemase</fullName>
        <ecNumber evidence="4">5.1.1.1</ecNumber>
    </recommendedName>
</protein>
<keyword evidence="2 4" id="KW-0663">Pyridoxal phosphate</keyword>
<organism evidence="8 9">
    <name type="scientific">Aminomonas paucivorans DSM 12260</name>
    <dbReference type="NCBI Taxonomy" id="584708"/>
    <lineage>
        <taxon>Bacteria</taxon>
        <taxon>Thermotogati</taxon>
        <taxon>Synergistota</taxon>
        <taxon>Synergistia</taxon>
        <taxon>Synergistales</taxon>
        <taxon>Synergistaceae</taxon>
        <taxon>Aminomonas</taxon>
    </lineage>
</organism>
<dbReference type="Proteomes" id="UP000005096">
    <property type="component" value="Chromosome"/>
</dbReference>
<evidence type="ECO:0000256" key="5">
    <source>
        <dbReference type="PIRSR" id="PIRSR600821-50"/>
    </source>
</evidence>
<dbReference type="InterPro" id="IPR009006">
    <property type="entry name" value="Ala_racemase/Decarboxylase_C"/>
</dbReference>
<dbReference type="OrthoDB" id="9813814at2"/>
<dbReference type="GO" id="GO:0008784">
    <property type="term" value="F:alanine racemase activity"/>
    <property type="evidence" value="ECO:0007669"/>
    <property type="project" value="UniProtKB-UniRule"/>
</dbReference>
<feature type="binding site" evidence="4 6">
    <location>
        <position position="311"/>
    </location>
    <ligand>
        <name>substrate</name>
    </ligand>
</feature>
<dbReference type="RefSeq" id="WP_006301226.1">
    <property type="nucleotide sequence ID" value="NZ_CM001022.1"/>
</dbReference>
<accession>E3CUJ2</accession>
<reference evidence="8 9" key="1">
    <citation type="journal article" date="2010" name="Stand. Genomic Sci.">
        <title>Non-contiguous finished genome sequence of Aminomonas paucivorans type strain (GLU-3).</title>
        <authorList>
            <person name="Pitluck S."/>
            <person name="Yasawong M."/>
            <person name="Held B."/>
            <person name="Lapidus A."/>
            <person name="Nolan M."/>
            <person name="Copeland A."/>
            <person name="Lucas S."/>
            <person name="Del Rio T.G."/>
            <person name="Tice H."/>
            <person name="Cheng J.F."/>
            <person name="Chertkov O."/>
            <person name="Goodwin L."/>
            <person name="Tapia R."/>
            <person name="Han C."/>
            <person name="Liolios K."/>
            <person name="Ivanova N."/>
            <person name="Mavromatis K."/>
            <person name="Ovchinnikova G."/>
            <person name="Pati A."/>
            <person name="Chen A."/>
            <person name="Palaniappan K."/>
            <person name="Land M."/>
            <person name="Hauser L."/>
            <person name="Chang Y.J."/>
            <person name="Jeffries C.D."/>
            <person name="Pukall R."/>
            <person name="Spring S."/>
            <person name="Rohde M."/>
            <person name="Sikorski J."/>
            <person name="Goker M."/>
            <person name="Woyke T."/>
            <person name="Bristow J."/>
            <person name="Eisen J.A."/>
            <person name="Markowitz V."/>
            <person name="Hugenholtz P."/>
            <person name="Kyrpides N.C."/>
            <person name="Klenk H.P."/>
        </authorList>
    </citation>
    <scope>NUCLEOTIDE SEQUENCE [LARGE SCALE GENOMIC DNA]</scope>
    <source>
        <strain evidence="8 9">DSM 12260</strain>
    </source>
</reference>
<dbReference type="HAMAP" id="MF_01201">
    <property type="entry name" value="Ala_racemase"/>
    <property type="match status" value="1"/>
</dbReference>
<keyword evidence="3 4" id="KW-0413">Isomerase</keyword>
<comment type="pathway">
    <text evidence="4">Amino-acid biosynthesis; D-alanine biosynthesis; D-alanine from L-alanine: step 1/1.</text>
</comment>
<sequence>MLRPTRMEVHLGRIQENYRSIRSHVGARAQVMGVVKANAYGTGMVPVASALREAGCTRFAVATPEEALELRRCGIGDPILVMGASSADAAGELVAQDVAATVADLSFAQVLSREATRQGRPARFHLKVDTGMGRIGFLPQELPSLLPELLALGNLDFEGVFTHFATADEERLDYTWTQFRRFGDVLEELRDRGVGVRLRHACNSAALMRCPEMHLDAVRPGVILYGLRPSPGCPVPFPLSPAFEVKTSVAALRELPPGSGVSYGLRYVTRGRERLAVLPLGYRDGYVRALAGKAEVLILGHRVPVVGTICMDQCLVDVTSLPEVCVGDEVVLLGRQGDRSIEAEEMARWLGTIVYEIPGLFSERVPRVHLED</sequence>
<dbReference type="EC" id="5.1.1.1" evidence="4"/>
<comment type="similarity">
    <text evidence="4">Belongs to the alanine racemase family.</text>
</comment>
<evidence type="ECO:0000256" key="4">
    <source>
        <dbReference type="HAMAP-Rule" id="MF_01201"/>
    </source>
</evidence>
<evidence type="ECO:0000256" key="1">
    <source>
        <dbReference type="ARBA" id="ARBA00001933"/>
    </source>
</evidence>
<dbReference type="Pfam" id="PF01168">
    <property type="entry name" value="Ala_racemase_N"/>
    <property type="match status" value="1"/>
</dbReference>
<dbReference type="InterPro" id="IPR001608">
    <property type="entry name" value="Ala_racemase_N"/>
</dbReference>
<feature type="modified residue" description="N6-(pyridoxal phosphate)lysine" evidence="4 5">
    <location>
        <position position="36"/>
    </location>
</feature>
<dbReference type="PANTHER" id="PTHR30511:SF0">
    <property type="entry name" value="ALANINE RACEMASE, CATABOLIC-RELATED"/>
    <property type="match status" value="1"/>
</dbReference>
<dbReference type="SMART" id="SM01005">
    <property type="entry name" value="Ala_racemase_C"/>
    <property type="match status" value="1"/>
</dbReference>
<dbReference type="SUPFAM" id="SSF51419">
    <property type="entry name" value="PLP-binding barrel"/>
    <property type="match status" value="1"/>
</dbReference>
<comment type="function">
    <text evidence="4">Catalyzes the interconversion of L-alanine and D-alanine. May also act on other amino acids.</text>
</comment>
<dbReference type="UniPathway" id="UPA00042">
    <property type="reaction ID" value="UER00497"/>
</dbReference>
<dbReference type="Gene3D" id="2.40.37.10">
    <property type="entry name" value="Lyase, Ornithine Decarboxylase, Chain A, domain 1"/>
    <property type="match status" value="1"/>
</dbReference>
<dbReference type="NCBIfam" id="TIGR00492">
    <property type="entry name" value="alr"/>
    <property type="match status" value="1"/>
</dbReference>
<dbReference type="PRINTS" id="PR00992">
    <property type="entry name" value="ALARACEMASE"/>
</dbReference>
<comment type="cofactor">
    <cofactor evidence="1 4 5">
        <name>pyridoxal 5'-phosphate</name>
        <dbReference type="ChEBI" id="CHEBI:597326"/>
    </cofactor>
</comment>
<dbReference type="GO" id="GO:0030170">
    <property type="term" value="F:pyridoxal phosphate binding"/>
    <property type="evidence" value="ECO:0007669"/>
    <property type="project" value="UniProtKB-UniRule"/>
</dbReference>
<dbReference type="PANTHER" id="PTHR30511">
    <property type="entry name" value="ALANINE RACEMASE"/>
    <property type="match status" value="1"/>
</dbReference>
<proteinExistence type="inferred from homology"/>
<dbReference type="Pfam" id="PF00842">
    <property type="entry name" value="Ala_racemase_C"/>
    <property type="match status" value="1"/>
</dbReference>
<evidence type="ECO:0000313" key="8">
    <source>
        <dbReference type="EMBL" id="EFQ24008.1"/>
    </source>
</evidence>
<dbReference type="InterPro" id="IPR000821">
    <property type="entry name" value="Ala_racemase"/>
</dbReference>